<evidence type="ECO:0000313" key="4">
    <source>
        <dbReference type="Proteomes" id="UP000825729"/>
    </source>
</evidence>
<dbReference type="GO" id="GO:0004672">
    <property type="term" value="F:protein kinase activity"/>
    <property type="evidence" value="ECO:0007669"/>
    <property type="project" value="InterPro"/>
</dbReference>
<comment type="caution">
    <text evidence="3">The sequence shown here is derived from an EMBL/GenBank/DDBJ whole genome shotgun (WGS) entry which is preliminary data.</text>
</comment>
<feature type="region of interest" description="Disordered" evidence="1">
    <location>
        <begin position="15"/>
        <end position="35"/>
    </location>
</feature>
<accession>A0AAV7DYL3</accession>
<dbReference type="GO" id="GO:0005524">
    <property type="term" value="F:ATP binding"/>
    <property type="evidence" value="ECO:0007669"/>
    <property type="project" value="InterPro"/>
</dbReference>
<dbReference type="AlphaFoldDB" id="A0AAV7DYL3"/>
<feature type="domain" description="Protein kinase" evidence="2">
    <location>
        <begin position="116"/>
        <end position="399"/>
    </location>
</feature>
<keyword evidence="4" id="KW-1185">Reference proteome</keyword>
<dbReference type="PROSITE" id="PS50011">
    <property type="entry name" value="PROTEIN_KINASE_DOM"/>
    <property type="match status" value="1"/>
</dbReference>
<dbReference type="Gene3D" id="1.10.510.10">
    <property type="entry name" value="Transferase(Phosphotransferase) domain 1"/>
    <property type="match status" value="1"/>
</dbReference>
<gene>
    <name evidence="3" type="ORF">H6P81_017257</name>
</gene>
<dbReference type="Proteomes" id="UP000825729">
    <property type="component" value="Unassembled WGS sequence"/>
</dbReference>
<dbReference type="Gene3D" id="3.30.200.20">
    <property type="entry name" value="Phosphorylase Kinase, domain 1"/>
    <property type="match status" value="1"/>
</dbReference>
<proteinExistence type="predicted"/>
<dbReference type="InterPro" id="IPR051824">
    <property type="entry name" value="LRR_Rcpt-Like_S/T_Kinase"/>
</dbReference>
<name>A0AAV7DYL3_ARIFI</name>
<dbReference type="Pfam" id="PF07714">
    <property type="entry name" value="PK_Tyr_Ser-Thr"/>
    <property type="match status" value="1"/>
</dbReference>
<dbReference type="EMBL" id="JAINDJ010000007">
    <property type="protein sequence ID" value="KAG9441403.1"/>
    <property type="molecule type" value="Genomic_DNA"/>
</dbReference>
<dbReference type="SUPFAM" id="SSF56112">
    <property type="entry name" value="Protein kinase-like (PK-like)"/>
    <property type="match status" value="1"/>
</dbReference>
<evidence type="ECO:0000313" key="3">
    <source>
        <dbReference type="EMBL" id="KAG9441403.1"/>
    </source>
</evidence>
<dbReference type="InterPro" id="IPR001245">
    <property type="entry name" value="Ser-Thr/Tyr_kinase_cat_dom"/>
</dbReference>
<reference evidence="3 4" key="1">
    <citation type="submission" date="2021-07" db="EMBL/GenBank/DDBJ databases">
        <title>The Aristolochia fimbriata genome: insights into angiosperm evolution, floral development and chemical biosynthesis.</title>
        <authorList>
            <person name="Jiao Y."/>
        </authorList>
    </citation>
    <scope>NUCLEOTIDE SEQUENCE [LARGE SCALE GENOMIC DNA]</scope>
    <source>
        <strain evidence="3">IBCAS-2021</strain>
        <tissue evidence="3">Leaf</tissue>
    </source>
</reference>
<evidence type="ECO:0000259" key="2">
    <source>
        <dbReference type="PROSITE" id="PS50011"/>
    </source>
</evidence>
<organism evidence="3 4">
    <name type="scientific">Aristolochia fimbriata</name>
    <name type="common">White veined hardy Dutchman's pipe vine</name>
    <dbReference type="NCBI Taxonomy" id="158543"/>
    <lineage>
        <taxon>Eukaryota</taxon>
        <taxon>Viridiplantae</taxon>
        <taxon>Streptophyta</taxon>
        <taxon>Embryophyta</taxon>
        <taxon>Tracheophyta</taxon>
        <taxon>Spermatophyta</taxon>
        <taxon>Magnoliopsida</taxon>
        <taxon>Magnoliidae</taxon>
        <taxon>Piperales</taxon>
        <taxon>Aristolochiaceae</taxon>
        <taxon>Aristolochia</taxon>
    </lineage>
</organism>
<dbReference type="InterPro" id="IPR000719">
    <property type="entry name" value="Prot_kinase_dom"/>
</dbReference>
<dbReference type="PANTHER" id="PTHR48006:SF100">
    <property type="entry name" value="LRR RECEPTOR-LIKE SERINE_THREONINE-KINASE-RELATED"/>
    <property type="match status" value="1"/>
</dbReference>
<sequence>MRLIGSEIYEGCRTPSISSNFTASPPAPSLGGPSVSAREAYEGLCRTPDWSECSLRFTDAEDDEDDDFPSLIDVRNEFSRVSRDSVFTRSEDLVRFLPAPAEGPSFESADIARITNGFQGLIGGRGFGTIYRGKLIDKTEVSVKVFSEEICYKTELFSRYKLQIQRLTRIEHENLIRVIGYSFEGNKNAVVMELLPPGKLRTLADIHGEAKPLTWVQRFQIALDVAQALKYLHCDCNPPIIHGNVNIENIMLDKSLNARLADCGFSKAVYEEFPASSAISLTYLEPSFIINRYLNVECDVYDFGIVLWNLITDHVPWVIETSVSQNVRLFRWNRSYAPDDTTSLAYGPGLQATSSAESTSKAIKKAIKKATKIAEQCTHGNSRKRPTMTDVVNELKDCLRSLQSTSQILIDKRPGLPPKGGKAPQAR</sequence>
<evidence type="ECO:0000256" key="1">
    <source>
        <dbReference type="SAM" id="MobiDB-lite"/>
    </source>
</evidence>
<dbReference type="PANTHER" id="PTHR48006">
    <property type="entry name" value="LEUCINE-RICH REPEAT-CONTAINING PROTEIN DDB_G0281931-RELATED"/>
    <property type="match status" value="1"/>
</dbReference>
<protein>
    <recommendedName>
        <fullName evidence="2">Protein kinase domain-containing protein</fullName>
    </recommendedName>
</protein>
<dbReference type="InterPro" id="IPR011009">
    <property type="entry name" value="Kinase-like_dom_sf"/>
</dbReference>